<evidence type="ECO:0000256" key="1">
    <source>
        <dbReference type="ARBA" id="ARBA00004141"/>
    </source>
</evidence>
<gene>
    <name evidence="7" type="ORF">GCM10007103_01210</name>
</gene>
<reference evidence="7" key="2">
    <citation type="submission" date="2020-09" db="EMBL/GenBank/DDBJ databases">
        <authorList>
            <person name="Sun Q."/>
            <person name="Kim S."/>
        </authorList>
    </citation>
    <scope>NUCLEOTIDE SEQUENCE</scope>
    <source>
        <strain evidence="7">KCTC 12719</strain>
    </source>
</reference>
<evidence type="ECO:0000313" key="8">
    <source>
        <dbReference type="Proteomes" id="UP000610456"/>
    </source>
</evidence>
<dbReference type="GO" id="GO:0055085">
    <property type="term" value="P:transmembrane transport"/>
    <property type="evidence" value="ECO:0007669"/>
    <property type="project" value="TreeGrafter"/>
</dbReference>
<feature type="transmembrane region" description="Helical" evidence="6">
    <location>
        <begin position="146"/>
        <end position="169"/>
    </location>
</feature>
<dbReference type="RefSeq" id="WP_189602688.1">
    <property type="nucleotide sequence ID" value="NZ_BMXB01000001.1"/>
</dbReference>
<organism evidence="7 8">
    <name type="scientific">Salinimicrobium marinum</name>
    <dbReference type="NCBI Taxonomy" id="680283"/>
    <lineage>
        <taxon>Bacteria</taxon>
        <taxon>Pseudomonadati</taxon>
        <taxon>Bacteroidota</taxon>
        <taxon>Flavobacteriia</taxon>
        <taxon>Flavobacteriales</taxon>
        <taxon>Flavobacteriaceae</taxon>
        <taxon>Salinimicrobium</taxon>
    </lineage>
</organism>
<evidence type="ECO:0000256" key="2">
    <source>
        <dbReference type="ARBA" id="ARBA00009773"/>
    </source>
</evidence>
<evidence type="ECO:0000313" key="7">
    <source>
        <dbReference type="EMBL" id="GHA23831.1"/>
    </source>
</evidence>
<name>A0A918VTG3_9FLAO</name>
<comment type="caution">
    <text evidence="7">The sequence shown here is derived from an EMBL/GenBank/DDBJ whole genome shotgun (WGS) entry which is preliminary data.</text>
</comment>
<accession>A0A918VTG3</accession>
<feature type="transmembrane region" description="Helical" evidence="6">
    <location>
        <begin position="73"/>
        <end position="97"/>
    </location>
</feature>
<dbReference type="Pfam" id="PF01594">
    <property type="entry name" value="AI-2E_transport"/>
    <property type="match status" value="1"/>
</dbReference>
<dbReference type="EMBL" id="BMXB01000001">
    <property type="protein sequence ID" value="GHA23831.1"/>
    <property type="molecule type" value="Genomic_DNA"/>
</dbReference>
<comment type="similarity">
    <text evidence="2">Belongs to the autoinducer-2 exporter (AI-2E) (TC 2.A.86) family.</text>
</comment>
<evidence type="ECO:0000256" key="4">
    <source>
        <dbReference type="ARBA" id="ARBA00022989"/>
    </source>
</evidence>
<keyword evidence="4 6" id="KW-1133">Transmembrane helix</keyword>
<feature type="transmembrane region" description="Helical" evidence="6">
    <location>
        <begin position="299"/>
        <end position="332"/>
    </location>
</feature>
<sequence>MPNQQESGSQYTFVQKVWIVGLIFSLIAVLLLILEATFNILILVLAGTLIACFFRGLSSLIRRKTGWSTKVTLSISVLGTFLIMAGIFWLIGATVAAQASQIEDTFPVLIEDAQRSLNGSRVGREIIEQLEELESSERLPAFLSRFFMTTFGGIGDIYIILLIGIFFTISPNLYKNGLIQLVPPSKRKKAREVTDHLSTGLTKWLAGKFIAMLAVFILTAIGLIILDMPMWLTLAILAGILNFVPNFGPLAAMIPAVLIALAISPTTALIVAILYIVIQTIESSLINPQAQKKLIKIPPALIILSQIFVGAMTGIWGVIFATPLILIIIILVQDLYVDPMNNKS</sequence>
<keyword evidence="5 6" id="KW-0472">Membrane</keyword>
<dbReference type="Proteomes" id="UP000610456">
    <property type="component" value="Unassembled WGS sequence"/>
</dbReference>
<feature type="transmembrane region" description="Helical" evidence="6">
    <location>
        <begin position="252"/>
        <end position="278"/>
    </location>
</feature>
<dbReference type="PANTHER" id="PTHR21716">
    <property type="entry name" value="TRANSMEMBRANE PROTEIN"/>
    <property type="match status" value="1"/>
</dbReference>
<proteinExistence type="inferred from homology"/>
<feature type="transmembrane region" description="Helical" evidence="6">
    <location>
        <begin position="40"/>
        <end position="61"/>
    </location>
</feature>
<evidence type="ECO:0000256" key="5">
    <source>
        <dbReference type="ARBA" id="ARBA00023136"/>
    </source>
</evidence>
<comment type="subcellular location">
    <subcellularLocation>
        <location evidence="1">Membrane</location>
        <topology evidence="1">Multi-pass membrane protein</topology>
    </subcellularLocation>
</comment>
<dbReference type="GO" id="GO:0016020">
    <property type="term" value="C:membrane"/>
    <property type="evidence" value="ECO:0007669"/>
    <property type="project" value="UniProtKB-SubCell"/>
</dbReference>
<evidence type="ECO:0000256" key="6">
    <source>
        <dbReference type="SAM" id="Phobius"/>
    </source>
</evidence>
<evidence type="ECO:0000256" key="3">
    <source>
        <dbReference type="ARBA" id="ARBA00022692"/>
    </source>
</evidence>
<dbReference type="AlphaFoldDB" id="A0A918VTG3"/>
<reference evidence="7" key="1">
    <citation type="journal article" date="2014" name="Int. J. Syst. Evol. Microbiol.">
        <title>Complete genome sequence of Corynebacterium casei LMG S-19264T (=DSM 44701T), isolated from a smear-ripened cheese.</title>
        <authorList>
            <consortium name="US DOE Joint Genome Institute (JGI-PGF)"/>
            <person name="Walter F."/>
            <person name="Albersmeier A."/>
            <person name="Kalinowski J."/>
            <person name="Ruckert C."/>
        </authorList>
    </citation>
    <scope>NUCLEOTIDE SEQUENCE</scope>
    <source>
        <strain evidence="7">KCTC 12719</strain>
    </source>
</reference>
<feature type="transmembrane region" description="Helical" evidence="6">
    <location>
        <begin position="12"/>
        <end position="34"/>
    </location>
</feature>
<dbReference type="PANTHER" id="PTHR21716:SF62">
    <property type="entry name" value="TRANSPORT PROTEIN YDBI-RELATED"/>
    <property type="match status" value="1"/>
</dbReference>
<feature type="transmembrane region" description="Helical" evidence="6">
    <location>
        <begin position="209"/>
        <end position="232"/>
    </location>
</feature>
<dbReference type="InterPro" id="IPR002549">
    <property type="entry name" value="AI-2E-like"/>
</dbReference>
<protein>
    <submittedName>
        <fullName evidence="7">AI-2E family transporter</fullName>
    </submittedName>
</protein>
<keyword evidence="8" id="KW-1185">Reference proteome</keyword>
<keyword evidence="3 6" id="KW-0812">Transmembrane</keyword>